<name>A0ACB9LTC8_BAUVA</name>
<comment type="caution">
    <text evidence="1">The sequence shown here is derived from an EMBL/GenBank/DDBJ whole genome shotgun (WGS) entry which is preliminary data.</text>
</comment>
<dbReference type="EMBL" id="CM039436">
    <property type="protein sequence ID" value="KAI4314481.1"/>
    <property type="molecule type" value="Genomic_DNA"/>
</dbReference>
<reference evidence="1 2" key="1">
    <citation type="journal article" date="2022" name="DNA Res.">
        <title>Chromosomal-level genome assembly of the orchid tree Bauhinia variegata (Leguminosae; Cercidoideae) supports the allotetraploid origin hypothesis of Bauhinia.</title>
        <authorList>
            <person name="Zhong Y."/>
            <person name="Chen Y."/>
            <person name="Zheng D."/>
            <person name="Pang J."/>
            <person name="Liu Y."/>
            <person name="Luo S."/>
            <person name="Meng S."/>
            <person name="Qian L."/>
            <person name="Wei D."/>
            <person name="Dai S."/>
            <person name="Zhou R."/>
        </authorList>
    </citation>
    <scope>NUCLEOTIDE SEQUENCE [LARGE SCALE GENOMIC DNA]</scope>
    <source>
        <strain evidence="1">BV-YZ2020</strain>
    </source>
</reference>
<gene>
    <name evidence="1" type="ORF">L6164_027384</name>
</gene>
<protein>
    <submittedName>
        <fullName evidence="1">Uncharacterized protein</fullName>
    </submittedName>
</protein>
<dbReference type="Proteomes" id="UP000828941">
    <property type="component" value="Chromosome 11"/>
</dbReference>
<proteinExistence type="predicted"/>
<keyword evidence="2" id="KW-1185">Reference proteome</keyword>
<accession>A0ACB9LTC8</accession>
<evidence type="ECO:0000313" key="1">
    <source>
        <dbReference type="EMBL" id="KAI4314481.1"/>
    </source>
</evidence>
<organism evidence="1 2">
    <name type="scientific">Bauhinia variegata</name>
    <name type="common">Purple orchid tree</name>
    <name type="synonym">Phanera variegata</name>
    <dbReference type="NCBI Taxonomy" id="167791"/>
    <lineage>
        <taxon>Eukaryota</taxon>
        <taxon>Viridiplantae</taxon>
        <taxon>Streptophyta</taxon>
        <taxon>Embryophyta</taxon>
        <taxon>Tracheophyta</taxon>
        <taxon>Spermatophyta</taxon>
        <taxon>Magnoliopsida</taxon>
        <taxon>eudicotyledons</taxon>
        <taxon>Gunneridae</taxon>
        <taxon>Pentapetalae</taxon>
        <taxon>rosids</taxon>
        <taxon>fabids</taxon>
        <taxon>Fabales</taxon>
        <taxon>Fabaceae</taxon>
        <taxon>Cercidoideae</taxon>
        <taxon>Cercideae</taxon>
        <taxon>Bauhiniinae</taxon>
        <taxon>Bauhinia</taxon>
    </lineage>
</organism>
<sequence>MLTPFASERRSFSDDHPFHDSPSSGKARKHVVLVMNGMTEFDTQTLQWTLDNVVTAGCIVTLLGVMPWLNIPLFLKTRNDFWMVELEDVAPLMEKHGTVNDVKNPKRQEVMPQKKIAMGYPKRLRVVDQIRTLCPTWVVFDRYHRRNKDFYARKIPCNILMMSDDGKFDMVKSRMKISNGESTPTHDRFNVPEEFEDDDNCRKCVNF</sequence>
<evidence type="ECO:0000313" key="2">
    <source>
        <dbReference type="Proteomes" id="UP000828941"/>
    </source>
</evidence>